<keyword evidence="1" id="KW-0175">Coiled coil</keyword>
<dbReference type="InterPro" id="IPR043472">
    <property type="entry name" value="Macro_dom-like"/>
</dbReference>
<dbReference type="GO" id="GO:0061463">
    <property type="term" value="F:O-acetyl-ADP-ribose deacetylase activity"/>
    <property type="evidence" value="ECO:0007669"/>
    <property type="project" value="UniProtKB-EC"/>
</dbReference>
<evidence type="ECO:0000313" key="4">
    <source>
        <dbReference type="EMBL" id="CAC5403548.1"/>
    </source>
</evidence>
<feature type="compositionally biased region" description="Basic and acidic residues" evidence="2">
    <location>
        <begin position="640"/>
        <end position="670"/>
    </location>
</feature>
<reference evidence="4 5" key="1">
    <citation type="submission" date="2020-06" db="EMBL/GenBank/DDBJ databases">
        <authorList>
            <person name="Li R."/>
            <person name="Bekaert M."/>
        </authorList>
    </citation>
    <scope>NUCLEOTIDE SEQUENCE [LARGE SCALE GENOMIC DNA]</scope>
    <source>
        <strain evidence="5">wild</strain>
    </source>
</reference>
<dbReference type="InterPro" id="IPR002589">
    <property type="entry name" value="Macro_dom"/>
</dbReference>
<feature type="region of interest" description="Disordered" evidence="2">
    <location>
        <begin position="640"/>
        <end position="685"/>
    </location>
</feature>
<dbReference type="Proteomes" id="UP000507470">
    <property type="component" value="Unassembled WGS sequence"/>
</dbReference>
<evidence type="ECO:0000256" key="2">
    <source>
        <dbReference type="SAM" id="MobiDB-lite"/>
    </source>
</evidence>
<feature type="coiled-coil region" evidence="1">
    <location>
        <begin position="403"/>
        <end position="444"/>
    </location>
</feature>
<dbReference type="EC" id="3.1.1.106" evidence="4"/>
<gene>
    <name evidence="4" type="ORF">MCOR_37426</name>
</gene>
<feature type="domain" description="Macro" evidence="3">
    <location>
        <begin position="730"/>
        <end position="869"/>
    </location>
</feature>
<keyword evidence="5" id="KW-1185">Reference proteome</keyword>
<evidence type="ECO:0000256" key="1">
    <source>
        <dbReference type="SAM" id="Coils"/>
    </source>
</evidence>
<organism evidence="4 5">
    <name type="scientific">Mytilus coruscus</name>
    <name type="common">Sea mussel</name>
    <dbReference type="NCBI Taxonomy" id="42192"/>
    <lineage>
        <taxon>Eukaryota</taxon>
        <taxon>Metazoa</taxon>
        <taxon>Spiralia</taxon>
        <taxon>Lophotrochozoa</taxon>
        <taxon>Mollusca</taxon>
        <taxon>Bivalvia</taxon>
        <taxon>Autobranchia</taxon>
        <taxon>Pteriomorphia</taxon>
        <taxon>Mytilida</taxon>
        <taxon>Mytiloidea</taxon>
        <taxon>Mytilidae</taxon>
        <taxon>Mytilinae</taxon>
        <taxon>Mytilus</taxon>
    </lineage>
</organism>
<protein>
    <submittedName>
        <fullName evidence="4">MACROD</fullName>
        <ecNumber evidence="4">3.1.1.106</ecNumber>
    </submittedName>
</protein>
<sequence length="869" mass="98917">MSGSITESEACASEFDESWTPQQGQLQENYNFIWEQPWKNLNITIRLANGTTSEHTSFLLVPIKMQFLMKHSLSKIHQIIHGTKCCQVDSINSSKEHLEIKVNSSPADEIFNEVENYLVNEVDEVLLKPIQRFPYTSKLAEEYFKKGLKERSIDMLRDDSKIYIVGHSEQKDYINKGIDEINRVTVTKILKMDEKWKIEAVKSFAFIEKLIGTFPDILARIQPGQSSIFLQGKDVTIEKAENEMKKLLSDLFNQNIQLDPLVLQLLTCKQASEMLTCILEKDRIQVVWTIDKTKLCFFSKFIINVDVLKSVVHEHFLTAGFSNSSQQSSKFCLSSTFLEITKMNEDKLLVLETAISGINIAATKQLILELLHREKIFYIDTRNTREVQGMYLFTLFDEVSSEIQKISFENKEIKRKAEGLELKCKKSEDRCKTLEMELHSEEEKFKRLAFEKHVLEETNRDMNFETTKQLKELRDLCYVQNSKSISQQNEIDSLKTTNEKLADNLKIVNDELRSQVIDKTKQEEKCKLKISNTDAAVNIKAKLNISASVFLVESNIRIKDLKQQSGVDVLNEDEGAITLVGDLRSISLALDILLQWTNETSDVKSAADKIGKNGQEKGDLPGSGNQTICAFLHKWKEDRNHEPNQMRDVERHNTRDPKSSSQKRALEVEGKGNNVPSASGGCQSPGHKMYPTLFSECGNMIDEQKMQPEEPISPSPDTLKNLTYFQIIDDDSLMMTTKERIKVYVYQGNLSYLNVQGIVNSSNEYMNHSSGLFSGIAKEAGKKMLDECRSYLADKSKLQQGKVCVTTAGNLKHYINVLHVCAPVWAKRRDTESYIEELMNVILNALISADDNKLRSVAFPAIGSGNLSY</sequence>
<dbReference type="PANTHER" id="PTHR11106:SF111">
    <property type="entry name" value="MACRO DOMAIN-CONTAINING PROTEIN"/>
    <property type="match status" value="1"/>
</dbReference>
<dbReference type="SMART" id="SM00506">
    <property type="entry name" value="A1pp"/>
    <property type="match status" value="1"/>
</dbReference>
<dbReference type="Gene3D" id="3.40.220.10">
    <property type="entry name" value="Leucine Aminopeptidase, subunit E, domain 1"/>
    <property type="match status" value="1"/>
</dbReference>
<dbReference type="OrthoDB" id="6175390at2759"/>
<evidence type="ECO:0000313" key="5">
    <source>
        <dbReference type="Proteomes" id="UP000507470"/>
    </source>
</evidence>
<feature type="region of interest" description="Disordered" evidence="2">
    <location>
        <begin position="1"/>
        <end position="20"/>
    </location>
</feature>
<dbReference type="Pfam" id="PF01661">
    <property type="entry name" value="Macro"/>
    <property type="match status" value="1"/>
</dbReference>
<proteinExistence type="predicted"/>
<dbReference type="EMBL" id="CACVKT020006781">
    <property type="protein sequence ID" value="CAC5403548.1"/>
    <property type="molecule type" value="Genomic_DNA"/>
</dbReference>
<keyword evidence="4" id="KW-0378">Hydrolase</keyword>
<dbReference type="PROSITE" id="PS51154">
    <property type="entry name" value="MACRO"/>
    <property type="match status" value="1"/>
</dbReference>
<accession>A0A6J8D4A0</accession>
<evidence type="ECO:0000259" key="3">
    <source>
        <dbReference type="PROSITE" id="PS51154"/>
    </source>
</evidence>
<name>A0A6J8D4A0_MYTCO</name>
<dbReference type="SUPFAM" id="SSF52949">
    <property type="entry name" value="Macro domain-like"/>
    <property type="match status" value="1"/>
</dbReference>
<dbReference type="PANTHER" id="PTHR11106">
    <property type="entry name" value="GANGLIOSIDE INDUCED DIFFERENTIATION ASSOCIATED PROTEIN 2-RELATED"/>
    <property type="match status" value="1"/>
</dbReference>
<dbReference type="AlphaFoldDB" id="A0A6J8D4A0"/>
<feature type="coiled-coil region" evidence="1">
    <location>
        <begin position="230"/>
        <end position="257"/>
    </location>
</feature>